<organism evidence="1 2">
    <name type="scientific">Dorcoceras hygrometricum</name>
    <dbReference type="NCBI Taxonomy" id="472368"/>
    <lineage>
        <taxon>Eukaryota</taxon>
        <taxon>Viridiplantae</taxon>
        <taxon>Streptophyta</taxon>
        <taxon>Embryophyta</taxon>
        <taxon>Tracheophyta</taxon>
        <taxon>Spermatophyta</taxon>
        <taxon>Magnoliopsida</taxon>
        <taxon>eudicotyledons</taxon>
        <taxon>Gunneridae</taxon>
        <taxon>Pentapetalae</taxon>
        <taxon>asterids</taxon>
        <taxon>lamiids</taxon>
        <taxon>Lamiales</taxon>
        <taxon>Gesneriaceae</taxon>
        <taxon>Didymocarpoideae</taxon>
        <taxon>Trichosporeae</taxon>
        <taxon>Loxocarpinae</taxon>
        <taxon>Dorcoceras</taxon>
    </lineage>
</organism>
<sequence>MNTSCPEDRQSYIMSSRTIMSSEELVKLAYNVSPSSKETCSSLEDSSRRLFLFAICRVINNDIHIPTTQVARCSRTYSQPLVLVAAYRPGKIRYNRYP</sequence>
<evidence type="ECO:0000313" key="1">
    <source>
        <dbReference type="EMBL" id="KZV16576.1"/>
    </source>
</evidence>
<proteinExistence type="predicted"/>
<protein>
    <submittedName>
        <fullName evidence="1">Uncharacterized protein</fullName>
    </submittedName>
</protein>
<dbReference type="EMBL" id="KV019041">
    <property type="protein sequence ID" value="KZV16576.1"/>
    <property type="molecule type" value="Genomic_DNA"/>
</dbReference>
<keyword evidence="2" id="KW-1185">Reference proteome</keyword>
<evidence type="ECO:0000313" key="2">
    <source>
        <dbReference type="Proteomes" id="UP000250235"/>
    </source>
</evidence>
<gene>
    <name evidence="1" type="ORF">F511_30870</name>
</gene>
<dbReference type="AlphaFoldDB" id="A0A2Z7A547"/>
<name>A0A2Z7A547_9LAMI</name>
<dbReference type="Proteomes" id="UP000250235">
    <property type="component" value="Unassembled WGS sequence"/>
</dbReference>
<reference evidence="1 2" key="1">
    <citation type="journal article" date="2015" name="Proc. Natl. Acad. Sci. U.S.A.">
        <title>The resurrection genome of Boea hygrometrica: A blueprint for survival of dehydration.</title>
        <authorList>
            <person name="Xiao L."/>
            <person name="Yang G."/>
            <person name="Zhang L."/>
            <person name="Yang X."/>
            <person name="Zhao S."/>
            <person name="Ji Z."/>
            <person name="Zhou Q."/>
            <person name="Hu M."/>
            <person name="Wang Y."/>
            <person name="Chen M."/>
            <person name="Xu Y."/>
            <person name="Jin H."/>
            <person name="Xiao X."/>
            <person name="Hu G."/>
            <person name="Bao F."/>
            <person name="Hu Y."/>
            <person name="Wan P."/>
            <person name="Li L."/>
            <person name="Deng X."/>
            <person name="Kuang T."/>
            <person name="Xiang C."/>
            <person name="Zhu J.K."/>
            <person name="Oliver M.J."/>
            <person name="He Y."/>
        </authorList>
    </citation>
    <scope>NUCLEOTIDE SEQUENCE [LARGE SCALE GENOMIC DNA]</scope>
    <source>
        <strain evidence="2">cv. XS01</strain>
    </source>
</reference>
<accession>A0A2Z7A547</accession>